<name>A0A4Y9YA22_9AGAM</name>
<reference evidence="2 3" key="1">
    <citation type="submission" date="2019-02" db="EMBL/GenBank/DDBJ databases">
        <title>Genome sequencing of the rare red list fungi Dentipellis fragilis.</title>
        <authorList>
            <person name="Buettner E."/>
            <person name="Kellner H."/>
        </authorList>
    </citation>
    <scope>NUCLEOTIDE SEQUENCE [LARGE SCALE GENOMIC DNA]</scope>
    <source>
        <strain evidence="2 3">DSM 105465</strain>
    </source>
</reference>
<proteinExistence type="predicted"/>
<feature type="region of interest" description="Disordered" evidence="1">
    <location>
        <begin position="119"/>
        <end position="146"/>
    </location>
</feature>
<comment type="caution">
    <text evidence="2">The sequence shown here is derived from an EMBL/GenBank/DDBJ whole genome shotgun (WGS) entry which is preliminary data.</text>
</comment>
<dbReference type="Proteomes" id="UP000298327">
    <property type="component" value="Unassembled WGS sequence"/>
</dbReference>
<evidence type="ECO:0000256" key="1">
    <source>
        <dbReference type="SAM" id="MobiDB-lite"/>
    </source>
</evidence>
<protein>
    <submittedName>
        <fullName evidence="2">Uncharacterized protein</fullName>
    </submittedName>
</protein>
<dbReference type="AlphaFoldDB" id="A0A4Y9YA22"/>
<feature type="compositionally biased region" description="Low complexity" evidence="1">
    <location>
        <begin position="203"/>
        <end position="243"/>
    </location>
</feature>
<evidence type="ECO:0000313" key="3">
    <source>
        <dbReference type="Proteomes" id="UP000298327"/>
    </source>
</evidence>
<keyword evidence="3" id="KW-1185">Reference proteome</keyword>
<feature type="non-terminal residue" evidence="2">
    <location>
        <position position="494"/>
    </location>
</feature>
<feature type="region of interest" description="Disordered" evidence="1">
    <location>
        <begin position="1"/>
        <end position="38"/>
    </location>
</feature>
<sequence>MYPRAGLPDATHHARKEKRVTDASRRVAHVRTPKQRSQIARAICQTADSRRHLPPALHTDAIGPDNAFIYPRTTTEDYSSRSLEEILAELDIQERGVDSRTDPPHGDLIEDQSVASVDDLATPSPSSHLEMRVGSNRDSGSGSHAGPMFMHTIQHKTSIKSLSSSQSSENEFWDACDEITPEALAELDEEEMVESMIDTDVESSSSISQSSSSVFTGSRKSSQTTSKTSLGSESSISSIEQSEVNVGAPTPRPKPQRSVPNPGPFSAPRIFRPPVDEESVVRDTNLSPRKRAAGSAPSDAPMSGYTRPLVHTPPSPQSPSPKRRQRNVSPHKDVAEMSPSTSAAARRFQRSNPDVEMLPPPPPPLFRGVASSTPFPFTRASTPVTPGKPRPPPAEARLLKLVRHHKIQLPNLLLFPSRNQAPDARTLPSESKFAFLGSFISSMRREPRNRAKRFERVISGRSSLTLPSGSSRTICWIWPPNQFFEFWKSPMSPA</sequence>
<organism evidence="2 3">
    <name type="scientific">Dentipellis fragilis</name>
    <dbReference type="NCBI Taxonomy" id="205917"/>
    <lineage>
        <taxon>Eukaryota</taxon>
        <taxon>Fungi</taxon>
        <taxon>Dikarya</taxon>
        <taxon>Basidiomycota</taxon>
        <taxon>Agaricomycotina</taxon>
        <taxon>Agaricomycetes</taxon>
        <taxon>Russulales</taxon>
        <taxon>Hericiaceae</taxon>
        <taxon>Dentipellis</taxon>
    </lineage>
</organism>
<evidence type="ECO:0000313" key="2">
    <source>
        <dbReference type="EMBL" id="TFY58880.1"/>
    </source>
</evidence>
<feature type="region of interest" description="Disordered" evidence="1">
    <location>
        <begin position="196"/>
        <end position="361"/>
    </location>
</feature>
<accession>A0A4Y9YA22</accession>
<dbReference type="EMBL" id="SEOQ01000654">
    <property type="protein sequence ID" value="TFY58880.1"/>
    <property type="molecule type" value="Genomic_DNA"/>
</dbReference>
<gene>
    <name evidence="2" type="ORF">EVG20_g7988</name>
</gene>